<evidence type="ECO:0000313" key="4">
    <source>
        <dbReference type="Proteomes" id="UP000322000"/>
    </source>
</evidence>
<dbReference type="InterPro" id="IPR014710">
    <property type="entry name" value="RmlC-like_jellyroll"/>
</dbReference>
<keyword evidence="2" id="KW-0812">Transmembrane</keyword>
<protein>
    <submittedName>
        <fullName evidence="5">Potassium/sodium hyperpolarization-activated cyclic nucleotide-gated channel 1-like</fullName>
    </submittedName>
</protein>
<dbReference type="AlphaFoldDB" id="A0A7E5WYB3"/>
<dbReference type="CDD" id="cd00038">
    <property type="entry name" value="CAP_ED"/>
    <property type="match status" value="1"/>
</dbReference>
<feature type="transmembrane region" description="Helical" evidence="2">
    <location>
        <begin position="119"/>
        <end position="139"/>
    </location>
</feature>
<dbReference type="GO" id="GO:0005249">
    <property type="term" value="F:voltage-gated potassium channel activity"/>
    <property type="evidence" value="ECO:0007669"/>
    <property type="project" value="TreeGrafter"/>
</dbReference>
<dbReference type="PROSITE" id="PS50042">
    <property type="entry name" value="CNMP_BINDING_3"/>
    <property type="match status" value="1"/>
</dbReference>
<dbReference type="SMART" id="SM00100">
    <property type="entry name" value="cNMP"/>
    <property type="match status" value="1"/>
</dbReference>
<feature type="transmembrane region" description="Helical" evidence="2">
    <location>
        <begin position="323"/>
        <end position="344"/>
    </location>
</feature>
<feature type="transmembrane region" description="Helical" evidence="2">
    <location>
        <begin position="235"/>
        <end position="253"/>
    </location>
</feature>
<accession>A0A7E5WYB3</accession>
<gene>
    <name evidence="5" type="primary">LOC113506609</name>
</gene>
<dbReference type="GeneID" id="113506609"/>
<dbReference type="Gene3D" id="2.60.120.10">
    <property type="entry name" value="Jelly Rolls"/>
    <property type="match status" value="1"/>
</dbReference>
<dbReference type="GO" id="GO:0035725">
    <property type="term" value="P:sodium ion transmembrane transport"/>
    <property type="evidence" value="ECO:0007669"/>
    <property type="project" value="TreeGrafter"/>
</dbReference>
<dbReference type="Proteomes" id="UP000322000">
    <property type="component" value="Chromosome 20"/>
</dbReference>
<evidence type="ECO:0000259" key="3">
    <source>
        <dbReference type="PROSITE" id="PS50042"/>
    </source>
</evidence>
<dbReference type="RefSeq" id="XP_026745247.1">
    <property type="nucleotide sequence ID" value="XM_026889446.1"/>
</dbReference>
<sequence length="577" mass="67931">MFEYHDFHESYFHHSCVIIPERDVLDTDIIGSGCVSRLKRWWHDLFLLCYTSARTSCFYTSSHAMTIDRFRQYRKYRHRIHPMSKFRIFWDTLMVYVFLINKVVFRFSSSFYFDGVPIVFYFLGALLELVIIADFMINLKTGYIDTEAKQVVLDTNRSLKRFCAQKLFFHFASAMPLTWLMFLRYGAEISCGLCKANKFISTLKIISVISLYRVFETTEIHVQNRPWNLRQRYKFIRIALVGFVCMLQFYDLGETITLLVMIEDGRVRQSSRLARLLNKLYHEKKYSLVRLAIYEMNKCVKSLLLFSLGYLKKTYYLDKLVSLTAYLIAHAFFLWCILECYALVSRMLYPSDRMEKITHGAENMMACRQVPDELRRKLEVYFKFKPTHLMLVENENNLYRSLPPVLKMEAKLSCYMSTVRKIPFLSKLPMSILEKIVMMLKKEVFLNNDIVLEAWVPADGLMIVDNGVLAVYSHFHQETGHLIDGDYFGELSLVTDNELCLSYVVAITSCTVLILPKAIFRHCMRQHPKYFLDIKEQMKKRFNNPLQSKRNGPKDRIPDNPDAVEDKDKANEQTTQS</sequence>
<feature type="transmembrane region" description="Helical" evidence="2">
    <location>
        <begin position="45"/>
        <end position="67"/>
    </location>
</feature>
<dbReference type="InterPro" id="IPR018490">
    <property type="entry name" value="cNMP-bd_dom_sf"/>
</dbReference>
<feature type="transmembrane region" description="Helical" evidence="2">
    <location>
        <begin position="88"/>
        <end position="107"/>
    </location>
</feature>
<dbReference type="PANTHER" id="PTHR45689:SF14">
    <property type="entry name" value="CYCLIC NUCLEOTIDE-GATED CATION CHANNEL SUBUNIT A-LIKE PROTEIN"/>
    <property type="match status" value="1"/>
</dbReference>
<reference evidence="5" key="1">
    <citation type="submission" date="2025-08" db="UniProtKB">
        <authorList>
            <consortium name="RefSeq"/>
        </authorList>
    </citation>
    <scope>IDENTIFICATION</scope>
</reference>
<dbReference type="InterPro" id="IPR051413">
    <property type="entry name" value="K/Na_HCN_channel"/>
</dbReference>
<dbReference type="PANTHER" id="PTHR45689">
    <property type="entry name" value="I[[H]] CHANNEL, ISOFORM E"/>
    <property type="match status" value="1"/>
</dbReference>
<dbReference type="Pfam" id="PF00027">
    <property type="entry name" value="cNMP_binding"/>
    <property type="match status" value="1"/>
</dbReference>
<dbReference type="GO" id="GO:0098855">
    <property type="term" value="C:HCN channel complex"/>
    <property type="evidence" value="ECO:0007669"/>
    <property type="project" value="TreeGrafter"/>
</dbReference>
<name>A0A7E5WYB3_TRINI</name>
<keyword evidence="2" id="KW-0472">Membrane</keyword>
<dbReference type="KEGG" id="tnl:113506609"/>
<dbReference type="OrthoDB" id="421226at2759"/>
<evidence type="ECO:0000256" key="1">
    <source>
        <dbReference type="SAM" id="MobiDB-lite"/>
    </source>
</evidence>
<evidence type="ECO:0000256" key="2">
    <source>
        <dbReference type="SAM" id="Phobius"/>
    </source>
</evidence>
<feature type="compositionally biased region" description="Basic and acidic residues" evidence="1">
    <location>
        <begin position="552"/>
        <end position="571"/>
    </location>
</feature>
<evidence type="ECO:0000313" key="5">
    <source>
        <dbReference type="RefSeq" id="XP_026745247.1"/>
    </source>
</evidence>
<proteinExistence type="predicted"/>
<dbReference type="GO" id="GO:0003254">
    <property type="term" value="P:regulation of membrane depolarization"/>
    <property type="evidence" value="ECO:0007669"/>
    <property type="project" value="TreeGrafter"/>
</dbReference>
<feature type="domain" description="Cyclic nucleotide-binding" evidence="3">
    <location>
        <begin position="424"/>
        <end position="541"/>
    </location>
</feature>
<dbReference type="SUPFAM" id="SSF51206">
    <property type="entry name" value="cAMP-binding domain-like"/>
    <property type="match status" value="1"/>
</dbReference>
<feature type="region of interest" description="Disordered" evidence="1">
    <location>
        <begin position="542"/>
        <end position="577"/>
    </location>
</feature>
<keyword evidence="2" id="KW-1133">Transmembrane helix</keyword>
<organism evidence="4 5">
    <name type="scientific">Trichoplusia ni</name>
    <name type="common">Cabbage looper</name>
    <dbReference type="NCBI Taxonomy" id="7111"/>
    <lineage>
        <taxon>Eukaryota</taxon>
        <taxon>Metazoa</taxon>
        <taxon>Ecdysozoa</taxon>
        <taxon>Arthropoda</taxon>
        <taxon>Hexapoda</taxon>
        <taxon>Insecta</taxon>
        <taxon>Pterygota</taxon>
        <taxon>Neoptera</taxon>
        <taxon>Endopterygota</taxon>
        <taxon>Lepidoptera</taxon>
        <taxon>Glossata</taxon>
        <taxon>Ditrysia</taxon>
        <taxon>Noctuoidea</taxon>
        <taxon>Noctuidae</taxon>
        <taxon>Plusiinae</taxon>
        <taxon>Trichoplusia</taxon>
    </lineage>
</organism>
<dbReference type="InterPro" id="IPR000595">
    <property type="entry name" value="cNMP-bd_dom"/>
</dbReference>
<keyword evidence="4" id="KW-1185">Reference proteome</keyword>
<dbReference type="InParanoid" id="A0A7E5WYB3"/>